<gene>
    <name evidence="1" type="ORF">GCM10022399_30620</name>
</gene>
<evidence type="ECO:0000313" key="2">
    <source>
        <dbReference type="Proteomes" id="UP001501468"/>
    </source>
</evidence>
<protein>
    <recommendedName>
        <fullName evidence="3">PqqD family protein</fullName>
    </recommendedName>
</protein>
<organism evidence="1 2">
    <name type="scientific">Terrabacter ginsenosidimutans</name>
    <dbReference type="NCBI Taxonomy" id="490575"/>
    <lineage>
        <taxon>Bacteria</taxon>
        <taxon>Bacillati</taxon>
        <taxon>Actinomycetota</taxon>
        <taxon>Actinomycetes</taxon>
        <taxon>Micrococcales</taxon>
        <taxon>Intrasporangiaceae</taxon>
        <taxon>Terrabacter</taxon>
    </lineage>
</organism>
<sequence length="119" mass="12557">MKAKSECPDVPAELASDTLLRQGDLLDAYATDDGTVVLVGAVTGHRVVRLSPLGLVVREAIGTGATLAELEVEMRRRLGEPPTGDLSQLVRSAVLALMHERVIVAGQVPKDDNSGDFAP</sequence>
<dbReference type="Proteomes" id="UP001501468">
    <property type="component" value="Unassembled WGS sequence"/>
</dbReference>
<name>A0ABP7DXX8_9MICO</name>
<evidence type="ECO:0000313" key="1">
    <source>
        <dbReference type="EMBL" id="GAA3711726.1"/>
    </source>
</evidence>
<dbReference type="RefSeq" id="WP_344948371.1">
    <property type="nucleotide sequence ID" value="NZ_BAABDC010000005.1"/>
</dbReference>
<accession>A0ABP7DXX8</accession>
<evidence type="ECO:0008006" key="3">
    <source>
        <dbReference type="Google" id="ProtNLM"/>
    </source>
</evidence>
<proteinExistence type="predicted"/>
<reference evidence="2" key="1">
    <citation type="journal article" date="2019" name="Int. J. Syst. Evol. Microbiol.">
        <title>The Global Catalogue of Microorganisms (GCM) 10K type strain sequencing project: providing services to taxonomists for standard genome sequencing and annotation.</title>
        <authorList>
            <consortium name="The Broad Institute Genomics Platform"/>
            <consortium name="The Broad Institute Genome Sequencing Center for Infectious Disease"/>
            <person name="Wu L."/>
            <person name="Ma J."/>
        </authorList>
    </citation>
    <scope>NUCLEOTIDE SEQUENCE [LARGE SCALE GENOMIC DNA]</scope>
    <source>
        <strain evidence="2">JCM 17125</strain>
    </source>
</reference>
<comment type="caution">
    <text evidence="1">The sequence shown here is derived from an EMBL/GenBank/DDBJ whole genome shotgun (WGS) entry which is preliminary data.</text>
</comment>
<keyword evidence="2" id="KW-1185">Reference proteome</keyword>
<dbReference type="EMBL" id="BAABDC010000005">
    <property type="protein sequence ID" value="GAA3711726.1"/>
    <property type="molecule type" value="Genomic_DNA"/>
</dbReference>